<reference evidence="1 2" key="1">
    <citation type="submission" date="2017-09" db="EMBL/GenBank/DDBJ databases">
        <title>Large-scale bioinformatics analysis of Bacillus genomes uncovers conserved roles of natural products in bacterial physiology.</title>
        <authorList>
            <consortium name="Agbiome Team Llc"/>
            <person name="Bleich R.M."/>
            <person name="Grubbs K.J."/>
            <person name="Santa Maria K.C."/>
            <person name="Allen S.E."/>
            <person name="Farag S."/>
            <person name="Shank E.A."/>
            <person name="Bowers A."/>
        </authorList>
    </citation>
    <scope>NUCLEOTIDE SEQUENCE [LARGE SCALE GENOMIC DNA]</scope>
    <source>
        <strain evidence="1 2">AFS021349</strain>
    </source>
</reference>
<sequence>MNHLIKCSFNQKIPIELIYLNGSGDLSQRTVIVRKIHEDRILVYCMKKQQVRTLKLVNILSIDKVRTKYQYA</sequence>
<dbReference type="AlphaFoldDB" id="A0A2A8HDI5"/>
<dbReference type="EMBL" id="NUBY01000071">
    <property type="protein sequence ID" value="PEQ05044.1"/>
    <property type="molecule type" value="Genomic_DNA"/>
</dbReference>
<proteinExistence type="predicted"/>
<dbReference type="RefSeq" id="WP_098226708.1">
    <property type="nucleotide sequence ID" value="NZ_NUBY01000071.1"/>
</dbReference>
<dbReference type="Proteomes" id="UP000220841">
    <property type="component" value="Unassembled WGS sequence"/>
</dbReference>
<comment type="caution">
    <text evidence="1">The sequence shown here is derived from an EMBL/GenBank/DDBJ whole genome shotgun (WGS) entry which is preliminary data.</text>
</comment>
<accession>A0A2A8HDI5</accession>
<gene>
    <name evidence="1" type="ORF">CN585_16110</name>
</gene>
<evidence type="ECO:0000313" key="1">
    <source>
        <dbReference type="EMBL" id="PEQ05044.1"/>
    </source>
</evidence>
<evidence type="ECO:0000313" key="2">
    <source>
        <dbReference type="Proteomes" id="UP000220841"/>
    </source>
</evidence>
<evidence type="ECO:0008006" key="3">
    <source>
        <dbReference type="Google" id="ProtNLM"/>
    </source>
</evidence>
<protein>
    <recommendedName>
        <fullName evidence="3">WYL domain-containing protein</fullName>
    </recommendedName>
</protein>
<name>A0A2A8HDI5_9BACI</name>
<organism evidence="1 2">
    <name type="scientific">Bacillus toyonensis</name>
    <dbReference type="NCBI Taxonomy" id="155322"/>
    <lineage>
        <taxon>Bacteria</taxon>
        <taxon>Bacillati</taxon>
        <taxon>Bacillota</taxon>
        <taxon>Bacilli</taxon>
        <taxon>Bacillales</taxon>
        <taxon>Bacillaceae</taxon>
        <taxon>Bacillus</taxon>
        <taxon>Bacillus cereus group</taxon>
    </lineage>
</organism>